<accession>A0A5K1K5W4</accession>
<sequence>MSSEAPTGSQNGTPADQQPSLEADIALLQKLLAEDGDESNPENVAALLKRLEAAEGLAGGVEDRLDGIMDHLDTLLTDLEERQEQGVGAPEAEAEAEAKASVAGVVTGSEGRGRGARFCTKLIMLGAPRLDSAPPRPAGSTASPWASKCVM</sequence>
<evidence type="ECO:0000256" key="1">
    <source>
        <dbReference type="SAM" id="MobiDB-lite"/>
    </source>
</evidence>
<feature type="region of interest" description="Disordered" evidence="1">
    <location>
        <begin position="129"/>
        <end position="151"/>
    </location>
</feature>
<reference evidence="2" key="1">
    <citation type="submission" date="2019-10" db="EMBL/GenBank/DDBJ databases">
        <authorList>
            <person name="Nor Muhammad N."/>
        </authorList>
    </citation>
    <scope>NUCLEOTIDE SEQUENCE</scope>
</reference>
<protein>
    <submittedName>
        <fullName evidence="2">Lid2 complex component lid2</fullName>
    </submittedName>
</protein>
<evidence type="ECO:0000313" key="2">
    <source>
        <dbReference type="EMBL" id="VWP01714.1"/>
    </source>
</evidence>
<name>A0A5K1K5W4_9APHY</name>
<organism evidence="2">
    <name type="scientific">Ganoderma boninense</name>
    <dbReference type="NCBI Taxonomy" id="34458"/>
    <lineage>
        <taxon>Eukaryota</taxon>
        <taxon>Fungi</taxon>
        <taxon>Dikarya</taxon>
        <taxon>Basidiomycota</taxon>
        <taxon>Agaricomycotina</taxon>
        <taxon>Agaricomycetes</taxon>
        <taxon>Polyporales</taxon>
        <taxon>Polyporaceae</taxon>
        <taxon>Ganoderma</taxon>
    </lineage>
</organism>
<dbReference type="EMBL" id="LR729604">
    <property type="protein sequence ID" value="VWP01714.1"/>
    <property type="molecule type" value="Genomic_DNA"/>
</dbReference>
<feature type="region of interest" description="Disordered" evidence="1">
    <location>
        <begin position="82"/>
        <end position="101"/>
    </location>
</feature>
<feature type="compositionally biased region" description="Polar residues" evidence="1">
    <location>
        <begin position="1"/>
        <end position="20"/>
    </location>
</feature>
<proteinExistence type="predicted"/>
<dbReference type="AlphaFoldDB" id="A0A5K1K5W4"/>
<feature type="region of interest" description="Disordered" evidence="1">
    <location>
        <begin position="1"/>
        <end position="23"/>
    </location>
</feature>
<gene>
    <name evidence="2" type="primary">G4N2P7</name>
</gene>